<reference evidence="2" key="2">
    <citation type="journal article" date="2021" name="Genome Biol. Evol.">
        <title>Developing a high-quality reference genome for a parasitic bivalve with doubly uniparental inheritance (Bivalvia: Unionida).</title>
        <authorList>
            <person name="Smith C.H."/>
        </authorList>
    </citation>
    <scope>NUCLEOTIDE SEQUENCE</scope>
    <source>
        <strain evidence="2">CHS0354</strain>
        <tissue evidence="2">Mantle</tissue>
    </source>
</reference>
<dbReference type="AlphaFoldDB" id="A0AAE0TGI0"/>
<sequence length="147" mass="16996">MIDSLLESIRFFPLTEEEEKFEESGPNDLLGITSTPSTPVFKKRPKRRGKKREKKSKIRLISLPLSGNERLSEAREEGSKLLPIKKKERSTAEKSVGNAGEQNMKTCTEMDKEIKDEHVFDNDNNHNIITDMDKDRHGQQTRKQKRD</sequence>
<feature type="compositionally biased region" description="Basic residues" evidence="1">
    <location>
        <begin position="41"/>
        <end position="58"/>
    </location>
</feature>
<protein>
    <submittedName>
        <fullName evidence="2">Uncharacterized protein</fullName>
    </submittedName>
</protein>
<evidence type="ECO:0000313" key="3">
    <source>
        <dbReference type="Proteomes" id="UP001195483"/>
    </source>
</evidence>
<gene>
    <name evidence="2" type="ORF">CHS0354_011780</name>
</gene>
<dbReference type="EMBL" id="JAEAOA010000720">
    <property type="protein sequence ID" value="KAK3609950.1"/>
    <property type="molecule type" value="Genomic_DNA"/>
</dbReference>
<keyword evidence="3" id="KW-1185">Reference proteome</keyword>
<feature type="region of interest" description="Disordered" evidence="1">
    <location>
        <begin position="16"/>
        <end position="105"/>
    </location>
</feature>
<accession>A0AAE0TGI0</accession>
<evidence type="ECO:0000256" key="1">
    <source>
        <dbReference type="SAM" id="MobiDB-lite"/>
    </source>
</evidence>
<feature type="compositionally biased region" description="Basic and acidic residues" evidence="1">
    <location>
        <begin position="70"/>
        <end position="79"/>
    </location>
</feature>
<dbReference type="Proteomes" id="UP001195483">
    <property type="component" value="Unassembled WGS sequence"/>
</dbReference>
<comment type="caution">
    <text evidence="2">The sequence shown here is derived from an EMBL/GenBank/DDBJ whole genome shotgun (WGS) entry which is preliminary data.</text>
</comment>
<feature type="region of interest" description="Disordered" evidence="1">
    <location>
        <begin position="117"/>
        <end position="147"/>
    </location>
</feature>
<reference evidence="2" key="1">
    <citation type="journal article" date="2021" name="Genome Biol. Evol.">
        <title>A High-Quality Reference Genome for a Parasitic Bivalve with Doubly Uniparental Inheritance (Bivalvia: Unionida).</title>
        <authorList>
            <person name="Smith C.H."/>
        </authorList>
    </citation>
    <scope>NUCLEOTIDE SEQUENCE</scope>
    <source>
        <strain evidence="2">CHS0354</strain>
    </source>
</reference>
<proteinExistence type="predicted"/>
<evidence type="ECO:0000313" key="2">
    <source>
        <dbReference type="EMBL" id="KAK3609950.1"/>
    </source>
</evidence>
<organism evidence="2 3">
    <name type="scientific">Potamilus streckersoni</name>
    <dbReference type="NCBI Taxonomy" id="2493646"/>
    <lineage>
        <taxon>Eukaryota</taxon>
        <taxon>Metazoa</taxon>
        <taxon>Spiralia</taxon>
        <taxon>Lophotrochozoa</taxon>
        <taxon>Mollusca</taxon>
        <taxon>Bivalvia</taxon>
        <taxon>Autobranchia</taxon>
        <taxon>Heteroconchia</taxon>
        <taxon>Palaeoheterodonta</taxon>
        <taxon>Unionida</taxon>
        <taxon>Unionoidea</taxon>
        <taxon>Unionidae</taxon>
        <taxon>Ambleminae</taxon>
        <taxon>Lampsilini</taxon>
        <taxon>Potamilus</taxon>
    </lineage>
</organism>
<name>A0AAE0TGI0_9BIVA</name>
<reference evidence="2" key="3">
    <citation type="submission" date="2023-05" db="EMBL/GenBank/DDBJ databases">
        <authorList>
            <person name="Smith C.H."/>
        </authorList>
    </citation>
    <scope>NUCLEOTIDE SEQUENCE</scope>
    <source>
        <strain evidence="2">CHS0354</strain>
        <tissue evidence="2">Mantle</tissue>
    </source>
</reference>